<dbReference type="OrthoDB" id="9804366at2"/>
<evidence type="ECO:0000256" key="6">
    <source>
        <dbReference type="ARBA" id="ARBA00050776"/>
    </source>
</evidence>
<evidence type="ECO:0000256" key="2">
    <source>
        <dbReference type="ARBA" id="ARBA00010447"/>
    </source>
</evidence>
<dbReference type="Pfam" id="PF00266">
    <property type="entry name" value="Aminotran_5"/>
    <property type="match status" value="1"/>
</dbReference>
<dbReference type="CDD" id="cd06453">
    <property type="entry name" value="SufS_like"/>
    <property type="match status" value="1"/>
</dbReference>
<dbReference type="Proteomes" id="UP000316598">
    <property type="component" value="Unassembled WGS sequence"/>
</dbReference>
<reference evidence="9 10" key="1">
    <citation type="submission" date="2019-02" db="EMBL/GenBank/DDBJ databases">
        <title>Deep-cultivation of Planctomycetes and their phenomic and genomic characterization uncovers novel biology.</title>
        <authorList>
            <person name="Wiegand S."/>
            <person name="Jogler M."/>
            <person name="Boedeker C."/>
            <person name="Pinto D."/>
            <person name="Vollmers J."/>
            <person name="Rivas-Marin E."/>
            <person name="Kohn T."/>
            <person name="Peeters S.H."/>
            <person name="Heuer A."/>
            <person name="Rast P."/>
            <person name="Oberbeckmann S."/>
            <person name="Bunk B."/>
            <person name="Jeske O."/>
            <person name="Meyerdierks A."/>
            <person name="Storesund J.E."/>
            <person name="Kallscheuer N."/>
            <person name="Luecker S."/>
            <person name="Lage O.M."/>
            <person name="Pohl T."/>
            <person name="Merkel B.J."/>
            <person name="Hornburger P."/>
            <person name="Mueller R.-W."/>
            <person name="Bruemmer F."/>
            <person name="Labrenz M."/>
            <person name="Spormann A.M."/>
            <person name="Op Den Camp H."/>
            <person name="Overmann J."/>
            <person name="Amann R."/>
            <person name="Jetten M.S.M."/>
            <person name="Mascher T."/>
            <person name="Medema M.H."/>
            <person name="Devos D.P."/>
            <person name="Kaster A.-K."/>
            <person name="Ovreas L."/>
            <person name="Rohde M."/>
            <person name="Galperin M.Y."/>
            <person name="Jogler C."/>
        </authorList>
    </citation>
    <scope>NUCLEOTIDE SEQUENCE [LARGE SCALE GENOMIC DNA]</scope>
    <source>
        <strain evidence="9 10">Pla22</strain>
    </source>
</reference>
<organism evidence="9 10">
    <name type="scientific">Rubripirellula amarantea</name>
    <dbReference type="NCBI Taxonomy" id="2527999"/>
    <lineage>
        <taxon>Bacteria</taxon>
        <taxon>Pseudomonadati</taxon>
        <taxon>Planctomycetota</taxon>
        <taxon>Planctomycetia</taxon>
        <taxon>Pirellulales</taxon>
        <taxon>Pirellulaceae</taxon>
        <taxon>Rubripirellula</taxon>
    </lineage>
</organism>
<gene>
    <name evidence="9" type="primary">csd_2</name>
    <name evidence="9" type="ORF">Pla22_23130</name>
</gene>
<dbReference type="Gene3D" id="3.90.1150.10">
    <property type="entry name" value="Aspartate Aminotransferase, domain 1"/>
    <property type="match status" value="1"/>
</dbReference>
<dbReference type="InterPro" id="IPR015424">
    <property type="entry name" value="PyrdxlP-dep_Trfase"/>
</dbReference>
<sequence length="396" mass="43689">MELDHDYSDDFPALSSRPKPMVYLDSAATTLKPNTVVDAVRWFLENGTSSVHRAFHTRSIDATDRFEGTRERLARWFGADTDEIVLTHGTTEAINLVRHGWQGLRRVATTLMEHHSNFVPWMDLERCDVIHVDSTGTLDWEGLEHSLKTGIDLVAVTQMSNVLAAAVDLERLVPLVHRYGARVLIDAAQTASHDPPNVRNLGIDFLACSGHKMLGPSGCGALYVKRELHEELKPMLLGGHMVDHVFPDSWTIQKAPQRYEAGTPPIESVIGWGAAIDYLQQIGTATLKQHLSELSSYLIDRLESVPGVKIVGPSRGQSRGPLASFSVEGLEASAIARILAQRDEVFVRAGFHCAQPLHQTLGLRPSVRASLQIYNTRADIDRFAKILGSVAKLGVM</sequence>
<keyword evidence="10" id="KW-1185">Reference proteome</keyword>
<dbReference type="EC" id="2.8.1.7" evidence="3"/>
<dbReference type="InterPro" id="IPR010970">
    <property type="entry name" value="Cys_dSase_SufS"/>
</dbReference>
<feature type="domain" description="Aminotransferase class V" evidence="8">
    <location>
        <begin position="22"/>
        <end position="383"/>
    </location>
</feature>
<dbReference type="EMBL" id="SJPI01000001">
    <property type="protein sequence ID" value="TWT54663.1"/>
    <property type="molecule type" value="Genomic_DNA"/>
</dbReference>
<keyword evidence="4 9" id="KW-0808">Transferase</keyword>
<evidence type="ECO:0000259" key="8">
    <source>
        <dbReference type="Pfam" id="PF00266"/>
    </source>
</evidence>
<dbReference type="AlphaFoldDB" id="A0A5C5WXD7"/>
<dbReference type="PANTHER" id="PTHR43586">
    <property type="entry name" value="CYSTEINE DESULFURASE"/>
    <property type="match status" value="1"/>
</dbReference>
<evidence type="ECO:0000313" key="10">
    <source>
        <dbReference type="Proteomes" id="UP000316598"/>
    </source>
</evidence>
<proteinExistence type="inferred from homology"/>
<name>A0A5C5WXD7_9BACT</name>
<dbReference type="InterPro" id="IPR015421">
    <property type="entry name" value="PyrdxlP-dep_Trfase_major"/>
</dbReference>
<dbReference type="PROSITE" id="PS00595">
    <property type="entry name" value="AA_TRANSFER_CLASS_5"/>
    <property type="match status" value="1"/>
</dbReference>
<evidence type="ECO:0000256" key="1">
    <source>
        <dbReference type="ARBA" id="ARBA00001933"/>
    </source>
</evidence>
<dbReference type="GO" id="GO:0030170">
    <property type="term" value="F:pyridoxal phosphate binding"/>
    <property type="evidence" value="ECO:0007669"/>
    <property type="project" value="InterPro"/>
</dbReference>
<dbReference type="GO" id="GO:0031071">
    <property type="term" value="F:cysteine desulfurase activity"/>
    <property type="evidence" value="ECO:0007669"/>
    <property type="project" value="UniProtKB-EC"/>
</dbReference>
<evidence type="ECO:0000256" key="7">
    <source>
        <dbReference type="RuleBase" id="RU004504"/>
    </source>
</evidence>
<comment type="cofactor">
    <cofactor evidence="1 7">
        <name>pyridoxal 5'-phosphate</name>
        <dbReference type="ChEBI" id="CHEBI:597326"/>
    </cofactor>
</comment>
<comment type="catalytic activity">
    <reaction evidence="6">
        <text>(sulfur carrier)-H + L-cysteine = (sulfur carrier)-SH + L-alanine</text>
        <dbReference type="Rhea" id="RHEA:43892"/>
        <dbReference type="Rhea" id="RHEA-COMP:14737"/>
        <dbReference type="Rhea" id="RHEA-COMP:14739"/>
        <dbReference type="ChEBI" id="CHEBI:29917"/>
        <dbReference type="ChEBI" id="CHEBI:35235"/>
        <dbReference type="ChEBI" id="CHEBI:57972"/>
        <dbReference type="ChEBI" id="CHEBI:64428"/>
        <dbReference type="EC" id="2.8.1.7"/>
    </reaction>
</comment>
<dbReference type="RefSeq" id="WP_146514675.1">
    <property type="nucleotide sequence ID" value="NZ_SJPI01000001.1"/>
</dbReference>
<dbReference type="Gene3D" id="3.40.640.10">
    <property type="entry name" value="Type I PLP-dependent aspartate aminotransferase-like (Major domain)"/>
    <property type="match status" value="1"/>
</dbReference>
<evidence type="ECO:0000256" key="4">
    <source>
        <dbReference type="ARBA" id="ARBA00022679"/>
    </source>
</evidence>
<dbReference type="GO" id="GO:0006534">
    <property type="term" value="P:cysteine metabolic process"/>
    <property type="evidence" value="ECO:0007669"/>
    <property type="project" value="InterPro"/>
</dbReference>
<dbReference type="SUPFAM" id="SSF53383">
    <property type="entry name" value="PLP-dependent transferases"/>
    <property type="match status" value="1"/>
</dbReference>
<evidence type="ECO:0000256" key="3">
    <source>
        <dbReference type="ARBA" id="ARBA00012239"/>
    </source>
</evidence>
<dbReference type="InterPro" id="IPR015422">
    <property type="entry name" value="PyrdxlP-dep_Trfase_small"/>
</dbReference>
<dbReference type="InterPro" id="IPR020578">
    <property type="entry name" value="Aminotrans_V_PyrdxlP_BS"/>
</dbReference>
<evidence type="ECO:0000313" key="9">
    <source>
        <dbReference type="EMBL" id="TWT54663.1"/>
    </source>
</evidence>
<evidence type="ECO:0000256" key="5">
    <source>
        <dbReference type="ARBA" id="ARBA00022898"/>
    </source>
</evidence>
<accession>A0A5C5WXD7</accession>
<keyword evidence="5" id="KW-0663">Pyridoxal phosphate</keyword>
<dbReference type="PANTHER" id="PTHR43586:SF8">
    <property type="entry name" value="CYSTEINE DESULFURASE 1, CHLOROPLASTIC"/>
    <property type="match status" value="1"/>
</dbReference>
<dbReference type="InterPro" id="IPR000192">
    <property type="entry name" value="Aminotrans_V_dom"/>
</dbReference>
<comment type="caution">
    <text evidence="9">The sequence shown here is derived from an EMBL/GenBank/DDBJ whole genome shotgun (WGS) entry which is preliminary data.</text>
</comment>
<comment type="similarity">
    <text evidence="2">Belongs to the class-V pyridoxal-phosphate-dependent aminotransferase family. Csd subfamily.</text>
</comment>
<protein>
    <recommendedName>
        <fullName evidence="3">cysteine desulfurase</fullName>
        <ecNumber evidence="3">2.8.1.7</ecNumber>
    </recommendedName>
</protein>